<proteinExistence type="predicted"/>
<dbReference type="PANTHER" id="PTHR21240">
    <property type="entry name" value="2-AMINO-3-CARBOXYLMUCONATE-6-SEMIALDEHYDE DECARBOXYLASE"/>
    <property type="match status" value="1"/>
</dbReference>
<name>A0ABS2TLA9_9ACTN</name>
<dbReference type="Pfam" id="PF04909">
    <property type="entry name" value="Amidohydro_2"/>
    <property type="match status" value="1"/>
</dbReference>
<dbReference type="Proteomes" id="UP000749040">
    <property type="component" value="Unassembled WGS sequence"/>
</dbReference>
<comment type="caution">
    <text evidence="4">The sequence shown here is derived from an EMBL/GenBank/DDBJ whole genome shotgun (WGS) entry which is preliminary data.</text>
</comment>
<evidence type="ECO:0000259" key="3">
    <source>
        <dbReference type="Pfam" id="PF04909"/>
    </source>
</evidence>
<dbReference type="InterPro" id="IPR032465">
    <property type="entry name" value="ACMSD"/>
</dbReference>
<feature type="domain" description="Amidohydrolase-related" evidence="3">
    <location>
        <begin position="16"/>
        <end position="325"/>
    </location>
</feature>
<dbReference type="EMBL" id="JADKYB010000003">
    <property type="protein sequence ID" value="MBM9504126.1"/>
    <property type="molecule type" value="Genomic_DNA"/>
</dbReference>
<dbReference type="InterPro" id="IPR006680">
    <property type="entry name" value="Amidohydro-rel"/>
</dbReference>
<dbReference type="Gene3D" id="3.20.20.140">
    <property type="entry name" value="Metal-dependent hydrolases"/>
    <property type="match status" value="1"/>
</dbReference>
<keyword evidence="1" id="KW-0456">Lyase</keyword>
<keyword evidence="5" id="KW-1185">Reference proteome</keyword>
<organism evidence="4 5">
    <name type="scientific">Actinacidiphila acididurans</name>
    <dbReference type="NCBI Taxonomy" id="2784346"/>
    <lineage>
        <taxon>Bacteria</taxon>
        <taxon>Bacillati</taxon>
        <taxon>Actinomycetota</taxon>
        <taxon>Actinomycetes</taxon>
        <taxon>Kitasatosporales</taxon>
        <taxon>Streptomycetaceae</taxon>
        <taxon>Actinacidiphila</taxon>
    </lineage>
</organism>
<protein>
    <submittedName>
        <fullName evidence="4">Amidohydrolase</fullName>
    </submittedName>
</protein>
<evidence type="ECO:0000313" key="4">
    <source>
        <dbReference type="EMBL" id="MBM9504126.1"/>
    </source>
</evidence>
<sequence>MSAPAAAGQAAKPLVVDVHAHHVGAPAVRRIREEGAEHGVRLVEQGPVTRVEVAGRLTGLPLVPPLSDVPTRLAWMDAAGVDVQLVAPWMDLAGYDLDGPAGLWLAQVQNDSLAALAAAYPDRFRAAAAVPLQQPKLAAQELRRTVRQLGHRAVQIGARVNDLGLDDPGLDVFWDAVEELDVPVIVHPAELEVPERLRRLFLHILVGNPSETTYAAAALMLGGVLERHPRLRVLLVHGGGFVPYQIGRLDHGFDAAPPPVRARGELSPKRLLDRLWFDSVLHDDAALRHLLDVVGAGRVVLGSDYPFPMRLDRPVETMDALALSGPDRAAVLTATGLFGEVSPESPSSLSAPPRQDPGGRWTA</sequence>
<feature type="compositionally biased region" description="Low complexity" evidence="2">
    <location>
        <begin position="342"/>
        <end position="353"/>
    </location>
</feature>
<dbReference type="PANTHER" id="PTHR21240:SF28">
    <property type="entry name" value="ISO-OROTATE DECARBOXYLASE (EUROFUNG)"/>
    <property type="match status" value="1"/>
</dbReference>
<dbReference type="InterPro" id="IPR032466">
    <property type="entry name" value="Metal_Hydrolase"/>
</dbReference>
<reference evidence="4 5" key="1">
    <citation type="submission" date="2021-01" db="EMBL/GenBank/DDBJ databases">
        <title>Streptomyces acididurans sp. nov., isolated from a peat swamp forest soil.</title>
        <authorList>
            <person name="Chantavorakit T."/>
            <person name="Duangmal K."/>
        </authorList>
    </citation>
    <scope>NUCLEOTIDE SEQUENCE [LARGE SCALE GENOMIC DNA]</scope>
    <source>
        <strain evidence="4 5">KK5PA1</strain>
    </source>
</reference>
<dbReference type="SUPFAM" id="SSF51556">
    <property type="entry name" value="Metallo-dependent hydrolases"/>
    <property type="match status" value="1"/>
</dbReference>
<accession>A0ABS2TLA9</accession>
<feature type="region of interest" description="Disordered" evidence="2">
    <location>
        <begin position="340"/>
        <end position="363"/>
    </location>
</feature>
<evidence type="ECO:0000313" key="5">
    <source>
        <dbReference type="Proteomes" id="UP000749040"/>
    </source>
</evidence>
<gene>
    <name evidence="4" type="ORF">ITX44_06170</name>
</gene>
<evidence type="ECO:0000256" key="2">
    <source>
        <dbReference type="SAM" id="MobiDB-lite"/>
    </source>
</evidence>
<evidence type="ECO:0000256" key="1">
    <source>
        <dbReference type="ARBA" id="ARBA00023239"/>
    </source>
</evidence>
<dbReference type="RefSeq" id="WP_205356009.1">
    <property type="nucleotide sequence ID" value="NZ_JADKYB010000003.1"/>
</dbReference>